<gene>
    <name evidence="2" type="ORF">AC578_5466</name>
</gene>
<evidence type="ECO:0000313" key="2">
    <source>
        <dbReference type="EMBL" id="KXT02762.1"/>
    </source>
</evidence>
<reference evidence="2 3" key="1">
    <citation type="submission" date="2015-07" db="EMBL/GenBank/DDBJ databases">
        <title>Comparative genomics of the Sigatoka disease complex on banana suggests a link between parallel evolutionary changes in Pseudocercospora fijiensis and Pseudocercospora eumusae and increased virulence on the banana host.</title>
        <authorList>
            <person name="Chang T.-C."/>
            <person name="Salvucci A."/>
            <person name="Crous P.W."/>
            <person name="Stergiopoulos I."/>
        </authorList>
    </citation>
    <scope>NUCLEOTIDE SEQUENCE [LARGE SCALE GENOMIC DNA]</scope>
    <source>
        <strain evidence="2 3">CBS 114824</strain>
    </source>
</reference>
<dbReference type="Proteomes" id="UP000070133">
    <property type="component" value="Unassembled WGS sequence"/>
</dbReference>
<dbReference type="EMBL" id="LFZN01000038">
    <property type="protein sequence ID" value="KXT02762.1"/>
    <property type="molecule type" value="Genomic_DNA"/>
</dbReference>
<comment type="caution">
    <text evidence="2">The sequence shown here is derived from an EMBL/GenBank/DDBJ whole genome shotgun (WGS) entry which is preliminary data.</text>
</comment>
<evidence type="ECO:0000256" key="1">
    <source>
        <dbReference type="SAM" id="SignalP"/>
    </source>
</evidence>
<keyword evidence="3" id="KW-1185">Reference proteome</keyword>
<accession>A0A139HK48</accession>
<organism evidence="2 3">
    <name type="scientific">Pseudocercospora eumusae</name>
    <dbReference type="NCBI Taxonomy" id="321146"/>
    <lineage>
        <taxon>Eukaryota</taxon>
        <taxon>Fungi</taxon>
        <taxon>Dikarya</taxon>
        <taxon>Ascomycota</taxon>
        <taxon>Pezizomycotina</taxon>
        <taxon>Dothideomycetes</taxon>
        <taxon>Dothideomycetidae</taxon>
        <taxon>Mycosphaerellales</taxon>
        <taxon>Mycosphaerellaceae</taxon>
        <taxon>Pseudocercospora</taxon>
    </lineage>
</organism>
<keyword evidence="1" id="KW-0732">Signal</keyword>
<dbReference type="AlphaFoldDB" id="A0A139HK48"/>
<feature type="signal peptide" evidence="1">
    <location>
        <begin position="1"/>
        <end position="20"/>
    </location>
</feature>
<protein>
    <submittedName>
        <fullName evidence="2">Uncharacterized protein</fullName>
    </submittedName>
</protein>
<evidence type="ECO:0000313" key="3">
    <source>
        <dbReference type="Proteomes" id="UP000070133"/>
    </source>
</evidence>
<proteinExistence type="predicted"/>
<sequence length="70" mass="7467">MLLKTGVALLGACLITAARAETSTVLGVDDFDNTDTVDNTDHDGDYVVVIIKADVIVTRQRDTSVGIMDK</sequence>
<feature type="chain" id="PRO_5007806832" evidence="1">
    <location>
        <begin position="21"/>
        <end position="70"/>
    </location>
</feature>
<name>A0A139HK48_9PEZI</name>